<accession>A0A9N9Q145</accession>
<evidence type="ECO:0000313" key="1">
    <source>
        <dbReference type="EMBL" id="CAG8970982.1"/>
    </source>
</evidence>
<name>A0A9N9Q145_9HELO</name>
<gene>
    <name evidence="1" type="ORF">HYALB_00007651</name>
</gene>
<organism evidence="1 2">
    <name type="scientific">Hymenoscyphus albidus</name>
    <dbReference type="NCBI Taxonomy" id="595503"/>
    <lineage>
        <taxon>Eukaryota</taxon>
        <taxon>Fungi</taxon>
        <taxon>Dikarya</taxon>
        <taxon>Ascomycota</taxon>
        <taxon>Pezizomycotina</taxon>
        <taxon>Leotiomycetes</taxon>
        <taxon>Helotiales</taxon>
        <taxon>Helotiaceae</taxon>
        <taxon>Hymenoscyphus</taxon>
    </lineage>
</organism>
<dbReference type="EMBL" id="CAJVRM010000004">
    <property type="protein sequence ID" value="CAG8970982.1"/>
    <property type="molecule type" value="Genomic_DNA"/>
</dbReference>
<dbReference type="OrthoDB" id="4078635at2759"/>
<keyword evidence="2" id="KW-1185">Reference proteome</keyword>
<sequence length="108" mass="12627">MDWEIFQDLEQKYRDIYGAAPRLQNGDYFAEKGQQRRQLRAFEWVTKMTVAPSRCGKKLAIYRMQGHPMIPDLSGGEDVRRVLEELEGDIRRDVLALLLQLEGMLVRT</sequence>
<evidence type="ECO:0000313" key="2">
    <source>
        <dbReference type="Proteomes" id="UP000701801"/>
    </source>
</evidence>
<dbReference type="Proteomes" id="UP000701801">
    <property type="component" value="Unassembled WGS sequence"/>
</dbReference>
<protein>
    <submittedName>
        <fullName evidence="1">Uncharacterized protein</fullName>
    </submittedName>
</protein>
<dbReference type="AlphaFoldDB" id="A0A9N9Q145"/>
<proteinExistence type="predicted"/>
<comment type="caution">
    <text evidence="1">The sequence shown here is derived from an EMBL/GenBank/DDBJ whole genome shotgun (WGS) entry which is preliminary data.</text>
</comment>
<reference evidence="1" key="1">
    <citation type="submission" date="2021-07" db="EMBL/GenBank/DDBJ databases">
        <authorList>
            <person name="Durling M."/>
        </authorList>
    </citation>
    <scope>NUCLEOTIDE SEQUENCE</scope>
</reference>